<evidence type="ECO:0000313" key="3">
    <source>
        <dbReference type="Proteomes" id="UP001501410"/>
    </source>
</evidence>
<keyword evidence="1" id="KW-0472">Membrane</keyword>
<evidence type="ECO:0000256" key="1">
    <source>
        <dbReference type="SAM" id="Phobius"/>
    </source>
</evidence>
<comment type="caution">
    <text evidence="2">The sequence shown here is derived from an EMBL/GenBank/DDBJ whole genome shotgun (WGS) entry which is preliminary data.</text>
</comment>
<keyword evidence="3" id="KW-1185">Reference proteome</keyword>
<sequence length="132" mass="14840">MKKINDFMTIPANAIHYIDHRSKAITNVLLHSLLPVVFAGGADNLLQNLLILGLQHVAEWLQLATLLKACTMGLKIGLVVYFIRFSYKMGNRFTTSMHRQLSRRPNRGVSLIPLTYSHAYLAHYGAGQYSQA</sequence>
<feature type="transmembrane region" description="Helical" evidence="1">
    <location>
        <begin position="24"/>
        <end position="42"/>
    </location>
</feature>
<keyword evidence="1" id="KW-0812">Transmembrane</keyword>
<accession>A0ABP8MEH9</accession>
<dbReference type="RefSeq" id="WP_344821437.1">
    <property type="nucleotide sequence ID" value="NZ_BAABEZ010000001.1"/>
</dbReference>
<dbReference type="EMBL" id="BAABEZ010000001">
    <property type="protein sequence ID" value="GAA4448176.1"/>
    <property type="molecule type" value="Genomic_DNA"/>
</dbReference>
<gene>
    <name evidence="2" type="ORF">GCM10023092_00240</name>
</gene>
<name>A0ABP8MEH9_9BACT</name>
<protein>
    <submittedName>
        <fullName evidence="2">Uncharacterized protein</fullName>
    </submittedName>
</protein>
<keyword evidence="1" id="KW-1133">Transmembrane helix</keyword>
<proteinExistence type="predicted"/>
<feature type="transmembrane region" description="Helical" evidence="1">
    <location>
        <begin position="62"/>
        <end position="83"/>
    </location>
</feature>
<dbReference type="Proteomes" id="UP001501410">
    <property type="component" value="Unassembled WGS sequence"/>
</dbReference>
<organism evidence="2 3">
    <name type="scientific">Rurimicrobium arvi</name>
    <dbReference type="NCBI Taxonomy" id="2049916"/>
    <lineage>
        <taxon>Bacteria</taxon>
        <taxon>Pseudomonadati</taxon>
        <taxon>Bacteroidota</taxon>
        <taxon>Chitinophagia</taxon>
        <taxon>Chitinophagales</taxon>
        <taxon>Chitinophagaceae</taxon>
        <taxon>Rurimicrobium</taxon>
    </lineage>
</organism>
<evidence type="ECO:0000313" key="2">
    <source>
        <dbReference type="EMBL" id="GAA4448176.1"/>
    </source>
</evidence>
<reference evidence="3" key="1">
    <citation type="journal article" date="2019" name="Int. J. Syst. Evol. Microbiol.">
        <title>The Global Catalogue of Microorganisms (GCM) 10K type strain sequencing project: providing services to taxonomists for standard genome sequencing and annotation.</title>
        <authorList>
            <consortium name="The Broad Institute Genomics Platform"/>
            <consortium name="The Broad Institute Genome Sequencing Center for Infectious Disease"/>
            <person name="Wu L."/>
            <person name="Ma J."/>
        </authorList>
    </citation>
    <scope>NUCLEOTIDE SEQUENCE [LARGE SCALE GENOMIC DNA]</scope>
    <source>
        <strain evidence="3">JCM 31921</strain>
    </source>
</reference>